<keyword evidence="1" id="KW-0472">Membrane</keyword>
<evidence type="ECO:0000256" key="1">
    <source>
        <dbReference type="SAM" id="Phobius"/>
    </source>
</evidence>
<gene>
    <name evidence="2" type="ORF">OCU04_004693</name>
</gene>
<evidence type="ECO:0000313" key="2">
    <source>
        <dbReference type="EMBL" id="KAJ8067340.1"/>
    </source>
</evidence>
<dbReference type="AlphaFoldDB" id="A0A9X0AQY8"/>
<proteinExistence type="predicted"/>
<keyword evidence="1" id="KW-0812">Transmembrane</keyword>
<dbReference type="EMBL" id="JAPEIS010000004">
    <property type="protein sequence ID" value="KAJ8067340.1"/>
    <property type="molecule type" value="Genomic_DNA"/>
</dbReference>
<keyword evidence="1" id="KW-1133">Transmembrane helix</keyword>
<organism evidence="2 3">
    <name type="scientific">Sclerotinia nivalis</name>
    <dbReference type="NCBI Taxonomy" id="352851"/>
    <lineage>
        <taxon>Eukaryota</taxon>
        <taxon>Fungi</taxon>
        <taxon>Dikarya</taxon>
        <taxon>Ascomycota</taxon>
        <taxon>Pezizomycotina</taxon>
        <taxon>Leotiomycetes</taxon>
        <taxon>Helotiales</taxon>
        <taxon>Sclerotiniaceae</taxon>
        <taxon>Sclerotinia</taxon>
    </lineage>
</organism>
<comment type="caution">
    <text evidence="2">The sequence shown here is derived from an EMBL/GenBank/DDBJ whole genome shotgun (WGS) entry which is preliminary data.</text>
</comment>
<evidence type="ECO:0000313" key="3">
    <source>
        <dbReference type="Proteomes" id="UP001152300"/>
    </source>
</evidence>
<accession>A0A9X0AQY8</accession>
<dbReference type="Proteomes" id="UP001152300">
    <property type="component" value="Unassembled WGS sequence"/>
</dbReference>
<feature type="transmembrane region" description="Helical" evidence="1">
    <location>
        <begin position="63"/>
        <end position="84"/>
    </location>
</feature>
<sequence>MRYLYLSVIGIAVLLYLYIPQSRSYKHQSFFLSLSINPSIAFTPSPGPQFSYISYIHLQYSKIIMVSILLKTVALLSLVGLSVADLHKFGICADLKGGGYVYNSKATQDACTAYKNRNTGDKQWDKCPDCYMETSDIPHCQTDGWHMGGDEWSYYCKQKGAGLSLAN</sequence>
<reference evidence="2" key="1">
    <citation type="submission" date="2022-11" db="EMBL/GenBank/DDBJ databases">
        <title>Genome Resource of Sclerotinia nivalis Strain SnTB1, a Plant Pathogen Isolated from American Ginseng.</title>
        <authorList>
            <person name="Fan S."/>
        </authorList>
    </citation>
    <scope>NUCLEOTIDE SEQUENCE</scope>
    <source>
        <strain evidence="2">SnTB1</strain>
    </source>
</reference>
<protein>
    <submittedName>
        <fullName evidence="2">Uncharacterized protein</fullName>
    </submittedName>
</protein>
<keyword evidence="3" id="KW-1185">Reference proteome</keyword>
<dbReference type="OrthoDB" id="3489571at2759"/>
<name>A0A9X0AQY8_9HELO</name>